<feature type="compositionally biased region" description="Low complexity" evidence="1">
    <location>
        <begin position="222"/>
        <end position="235"/>
    </location>
</feature>
<dbReference type="Proteomes" id="UP000032545">
    <property type="component" value="Unassembled WGS sequence"/>
</dbReference>
<dbReference type="RefSeq" id="WP_044884511.1">
    <property type="nucleotide sequence ID" value="NZ_JYFN01000010.1"/>
</dbReference>
<sequence>MTSITDSFVSPLGFVAGMAAVHTSVDGVLDAPLWPLSDTELALAVDESAAALSRLAAVRLQLVREVQGRGLALRVGAESTQEWLRERLRVRPVDARHLLDLAAALDGPLTATGSALAEGRITVEQALVIFRVMRSVPALTTPDVVADAEACLIEQAAIFDPTELTRIGQRIHQRVSQPAAGSKDADPPEADPPEADPPEADPPEAGPPEAGPPTCTTGGSDGAAPGDSAPAPGAGSRDDADDADGCADGDAVSDDAVNEDVTTGPAHKSAADGAPDGGVPPIQGSDHGRPAAGTTTTAPPEHTRARRGLWLTDLPEGMTRLDGELDAQSAATLRSALEQLTGADAATDDHAAAPRRVDALLEIVRRAQMAAMLTVTGGSTADLADAVSWAVLRASGNPPPDSGTAGHSIPVMPPKLAMMFRSGQVGSQLTAVHADVEKWRRSARQQLRQAAGAGDRLCVAPGCDRSARWCDGHLLRA</sequence>
<name>A0A0D8BI29_9ACTN</name>
<reference evidence="4" key="1">
    <citation type="submission" date="2015-02" db="EMBL/GenBank/DDBJ databases">
        <title>Draft Genome of Frankia sp. CpI1-S.</title>
        <authorList>
            <person name="Oshone R.T."/>
            <person name="Ngom M."/>
            <person name="Ghodhbane-Gtari F."/>
            <person name="Gtari M."/>
            <person name="Morris K."/>
            <person name="Thomas K."/>
            <person name="Sen A."/>
            <person name="Tisa L.S."/>
        </authorList>
    </citation>
    <scope>NUCLEOTIDE SEQUENCE [LARGE SCALE GENOMIC DNA]</scope>
    <source>
        <strain evidence="4">CpI1-S</strain>
    </source>
</reference>
<organism evidence="3 4">
    <name type="scientific">Frankia torreyi</name>
    <dbReference type="NCBI Taxonomy" id="1856"/>
    <lineage>
        <taxon>Bacteria</taxon>
        <taxon>Bacillati</taxon>
        <taxon>Actinomycetota</taxon>
        <taxon>Actinomycetes</taxon>
        <taxon>Frankiales</taxon>
        <taxon>Frankiaceae</taxon>
        <taxon>Frankia</taxon>
    </lineage>
</organism>
<feature type="compositionally biased region" description="Low complexity" evidence="1">
    <location>
        <begin position="290"/>
        <end position="300"/>
    </location>
</feature>
<evidence type="ECO:0000313" key="3">
    <source>
        <dbReference type="EMBL" id="KJE23908.1"/>
    </source>
</evidence>
<evidence type="ECO:0000256" key="1">
    <source>
        <dbReference type="SAM" id="MobiDB-lite"/>
    </source>
</evidence>
<dbReference type="OrthoDB" id="3218315at2"/>
<gene>
    <name evidence="3" type="ORF">FF36_01842</name>
</gene>
<evidence type="ECO:0000313" key="4">
    <source>
        <dbReference type="Proteomes" id="UP000032545"/>
    </source>
</evidence>
<evidence type="ECO:0000259" key="2">
    <source>
        <dbReference type="Pfam" id="PF02720"/>
    </source>
</evidence>
<dbReference type="EMBL" id="JYFN01000010">
    <property type="protein sequence ID" value="KJE23908.1"/>
    <property type="molecule type" value="Genomic_DNA"/>
</dbReference>
<feature type="compositionally biased region" description="Acidic residues" evidence="1">
    <location>
        <begin position="187"/>
        <end position="202"/>
    </location>
</feature>
<dbReference type="InterPro" id="IPR003870">
    <property type="entry name" value="DUF222"/>
</dbReference>
<dbReference type="AlphaFoldDB" id="A0A0D8BI29"/>
<accession>A0A0D8BI29</accession>
<comment type="caution">
    <text evidence="3">The sequence shown here is derived from an EMBL/GenBank/DDBJ whole genome shotgun (WGS) entry which is preliminary data.</text>
</comment>
<feature type="domain" description="DUF222" evidence="2">
    <location>
        <begin position="45"/>
        <end position="398"/>
    </location>
</feature>
<keyword evidence="4" id="KW-1185">Reference proteome</keyword>
<dbReference type="Pfam" id="PF02720">
    <property type="entry name" value="DUF222"/>
    <property type="match status" value="1"/>
</dbReference>
<protein>
    <recommendedName>
        <fullName evidence="2">DUF222 domain-containing protein</fullName>
    </recommendedName>
</protein>
<feature type="region of interest" description="Disordered" evidence="1">
    <location>
        <begin position="172"/>
        <end position="306"/>
    </location>
</feature>
<proteinExistence type="predicted"/>
<feature type="compositionally biased region" description="Acidic residues" evidence="1">
    <location>
        <begin position="239"/>
        <end position="258"/>
    </location>
</feature>
<reference evidence="3 4" key="2">
    <citation type="journal article" date="2016" name="Genome Announc.">
        <title>Permanent Draft Genome Sequences for Two Variants of Frankia sp. Strain CpI1, the First Frankia Strain Isolated from Root Nodules of Comptonia peregrina.</title>
        <authorList>
            <person name="Oshone R."/>
            <person name="Hurst S.G.IV."/>
            <person name="Abebe-Akele F."/>
            <person name="Simpson S."/>
            <person name="Morris K."/>
            <person name="Thomas W.K."/>
            <person name="Tisa L.S."/>
        </authorList>
    </citation>
    <scope>NUCLEOTIDE SEQUENCE [LARGE SCALE GENOMIC DNA]</scope>
    <source>
        <strain evidence="4">CpI1-S</strain>
    </source>
</reference>
<dbReference type="PATRIC" id="fig|1502723.3.peg.6974"/>